<sequence length="183" mass="20907">MYSTAAVPGVPYDGTFTQVTRLQRAQFVPAGCSNWSLMVQEVLCAEMEARTLLACDALTDFQRIVSLCVTERYGRWMMYFSEDKPRSEWSCPKCGYTEEDVCTLSSQRPMPTSDVYLETLLHEPCLTSLCDEVELHGNQSHRCRYASDAAMRLRRQYLFQRECGSILQRIKSASQGIQESVTR</sequence>
<dbReference type="AlphaFoldDB" id="A0A640KVP3"/>
<evidence type="ECO:0000313" key="2">
    <source>
        <dbReference type="Proteomes" id="UP000419144"/>
    </source>
</evidence>
<name>A0A640KVP3_LEITA</name>
<dbReference type="OrthoDB" id="258140at2759"/>
<evidence type="ECO:0000313" key="1">
    <source>
        <dbReference type="EMBL" id="GET93205.1"/>
    </source>
</evidence>
<proteinExistence type="predicted"/>
<dbReference type="EMBL" id="BLBS01000057">
    <property type="protein sequence ID" value="GET93205.1"/>
    <property type="molecule type" value="Genomic_DNA"/>
</dbReference>
<accession>A0A640KVP3</accession>
<protein>
    <submittedName>
        <fullName evidence="1">Uncharacterized protein</fullName>
    </submittedName>
</protein>
<comment type="caution">
    <text evidence="1">The sequence shown here is derived from an EMBL/GenBank/DDBJ whole genome shotgun (WGS) entry which is preliminary data.</text>
</comment>
<organism evidence="1 2">
    <name type="scientific">Leishmania tarentolae</name>
    <name type="common">Sauroleishmania tarentolae</name>
    <dbReference type="NCBI Taxonomy" id="5689"/>
    <lineage>
        <taxon>Eukaryota</taxon>
        <taxon>Discoba</taxon>
        <taxon>Euglenozoa</taxon>
        <taxon>Kinetoplastea</taxon>
        <taxon>Metakinetoplastina</taxon>
        <taxon>Trypanosomatida</taxon>
        <taxon>Trypanosomatidae</taxon>
        <taxon>Leishmaniinae</taxon>
        <taxon>Leishmania</taxon>
        <taxon>lizard Leishmania</taxon>
    </lineage>
</organism>
<dbReference type="VEuPathDB" id="TriTrypDB:LtaPh_3613800"/>
<keyword evidence="2" id="KW-1185">Reference proteome</keyword>
<gene>
    <name evidence="1" type="ORF">LtaPh_3613800</name>
</gene>
<reference evidence="1" key="1">
    <citation type="submission" date="2019-11" db="EMBL/GenBank/DDBJ databases">
        <title>Leishmania tarentolae CDS.</title>
        <authorList>
            <person name="Goto Y."/>
            <person name="Yamagishi J."/>
        </authorList>
    </citation>
    <scope>NUCLEOTIDE SEQUENCE [LARGE SCALE GENOMIC DNA]</scope>
    <source>
        <strain evidence="1">Parrot Tar II</strain>
    </source>
</reference>
<dbReference type="Proteomes" id="UP000419144">
    <property type="component" value="Unassembled WGS sequence"/>
</dbReference>